<name>A0A2P2P4L6_RHIMU</name>
<sequence length="40" mass="4938">MLKDQEIRVMKSTFYIVLLQCNTSNYWDHYNQKHWVAPVH</sequence>
<accession>A0A2P2P4L6</accession>
<dbReference type="AlphaFoldDB" id="A0A2P2P4L6"/>
<reference evidence="1" key="1">
    <citation type="submission" date="2018-02" db="EMBL/GenBank/DDBJ databases">
        <title>Rhizophora mucronata_Transcriptome.</title>
        <authorList>
            <person name="Meera S.P."/>
            <person name="Sreeshan A."/>
            <person name="Augustine A."/>
        </authorList>
    </citation>
    <scope>NUCLEOTIDE SEQUENCE</scope>
    <source>
        <tissue evidence="1">Leaf</tissue>
    </source>
</reference>
<proteinExistence type="predicted"/>
<dbReference type="EMBL" id="GGEC01069109">
    <property type="protein sequence ID" value="MBX49593.1"/>
    <property type="molecule type" value="Transcribed_RNA"/>
</dbReference>
<evidence type="ECO:0000313" key="1">
    <source>
        <dbReference type="EMBL" id="MBX49593.1"/>
    </source>
</evidence>
<organism evidence="1">
    <name type="scientific">Rhizophora mucronata</name>
    <name type="common">Asiatic mangrove</name>
    <dbReference type="NCBI Taxonomy" id="61149"/>
    <lineage>
        <taxon>Eukaryota</taxon>
        <taxon>Viridiplantae</taxon>
        <taxon>Streptophyta</taxon>
        <taxon>Embryophyta</taxon>
        <taxon>Tracheophyta</taxon>
        <taxon>Spermatophyta</taxon>
        <taxon>Magnoliopsida</taxon>
        <taxon>eudicotyledons</taxon>
        <taxon>Gunneridae</taxon>
        <taxon>Pentapetalae</taxon>
        <taxon>rosids</taxon>
        <taxon>fabids</taxon>
        <taxon>Malpighiales</taxon>
        <taxon>Rhizophoraceae</taxon>
        <taxon>Rhizophora</taxon>
    </lineage>
</organism>
<protein>
    <submittedName>
        <fullName evidence="1">Uncharacterized protein</fullName>
    </submittedName>
</protein>